<comment type="caution">
    <text evidence="2">The sequence shown here is derived from an EMBL/GenBank/DDBJ whole genome shotgun (WGS) entry which is preliminary data.</text>
</comment>
<sequence>MAPVQEERRRNVEGDVRHADAKVAPSMRVARADAREKDVCVGNRAVAAVGCGVAVPEIASGGRDEVVEELAACLAAGRIEMDELVGGTGDVRVGQARRQDGRDPVGEGREAVHEDPEAGHAVGAGQDAAEDEAHHEEDVGQVAARLGGVGDGDAGVGKGAREDEELPEQQPHEAASLGDLACRGGVLVEADGVVDADEHDDGHERVPRDLGDDLGQHEDLPAVRLGRPLADLVERALDHKVRHLLLHQLPEDGEDVEDGEHLVLQALDAERGVEEDEADEERDEEAEEELGVDVRRRAPDLLEDALRDDEELGPEGRGELGVRGLVVGIIGVAVGVAVALVLEALKLGLDVLIFLALEPGPVPIHLRRGSRGSTDGLQHPFGRILVRGALGGAVSLEIRRHDGRVVANVTEIDGPPALCEEQEPVEALEQHRGRLVDGAQDRLACLGELFQQVEDGPGRLRVEARGRLVDEQQQWWLCSEFDAYRQPLPLFDIQPLAQHADDGVRILLHVQQLDDLVDIRQLLGPRRARGLAQQSAELERLADRRRLEMEVLLLHVSRLALERVVPDLAVHQHLARDDAHGDAVGQAVEQRRFTGARHAHEGGEGAWLDPAVDVVEDATRFALDLDVVADVAPVEDAGRGLDHGVAVLRGFGVALLGRRRGGQELGAAEDEDLALGLFRLDEVCGDKVDEVVEQHKGNQNADVAPLVRVEIPVLRVDVGIAAHKVLARDGPDGGAGAVRGRDVLVARDRGAGDEGVALEAAAAELVDHEGLEAVGHGVEVVDPAAPAKHVVDGDDEAGEDDHGEDEQRGGDHGLREGPREGGSAWA</sequence>
<feature type="compositionally biased region" description="Acidic residues" evidence="1">
    <location>
        <begin position="273"/>
        <end position="290"/>
    </location>
</feature>
<dbReference type="GeneID" id="300581880"/>
<organism evidence="2 3">
    <name type="scientific">Trichoderma ghanense</name>
    <dbReference type="NCBI Taxonomy" id="65468"/>
    <lineage>
        <taxon>Eukaryota</taxon>
        <taxon>Fungi</taxon>
        <taxon>Dikarya</taxon>
        <taxon>Ascomycota</taxon>
        <taxon>Pezizomycotina</taxon>
        <taxon>Sordariomycetes</taxon>
        <taxon>Hypocreomycetidae</taxon>
        <taxon>Hypocreales</taxon>
        <taxon>Hypocreaceae</taxon>
        <taxon>Trichoderma</taxon>
    </lineage>
</organism>
<dbReference type="EMBL" id="PPTA01000026">
    <property type="protein sequence ID" value="TFA97843.1"/>
    <property type="molecule type" value="Genomic_DNA"/>
</dbReference>
<keyword evidence="3" id="KW-1185">Reference proteome</keyword>
<feature type="region of interest" description="Disordered" evidence="1">
    <location>
        <begin position="269"/>
        <end position="290"/>
    </location>
</feature>
<feature type="region of interest" description="Disordered" evidence="1">
    <location>
        <begin position="90"/>
        <end position="172"/>
    </location>
</feature>
<accession>A0ABY2GQ66</accession>
<feature type="compositionally biased region" description="Acidic residues" evidence="1">
    <location>
        <begin position="793"/>
        <end position="804"/>
    </location>
</feature>
<proteinExistence type="predicted"/>
<feature type="compositionally biased region" description="Basic and acidic residues" evidence="1">
    <location>
        <begin position="97"/>
        <end position="118"/>
    </location>
</feature>
<feature type="compositionally biased region" description="Gly residues" evidence="1">
    <location>
        <begin position="147"/>
        <end position="158"/>
    </location>
</feature>
<gene>
    <name evidence="2" type="ORF">CCMA1212_010383</name>
</gene>
<feature type="compositionally biased region" description="Basic and acidic residues" evidence="1">
    <location>
        <begin position="805"/>
        <end position="819"/>
    </location>
</feature>
<protein>
    <submittedName>
        <fullName evidence="2">Uncharacterized protein</fullName>
    </submittedName>
</protein>
<evidence type="ECO:0000313" key="2">
    <source>
        <dbReference type="EMBL" id="TFA97843.1"/>
    </source>
</evidence>
<dbReference type="Proteomes" id="UP001642720">
    <property type="component" value="Unassembled WGS sequence"/>
</dbReference>
<feature type="region of interest" description="Disordered" evidence="1">
    <location>
        <begin position="782"/>
        <end position="826"/>
    </location>
</feature>
<evidence type="ECO:0000313" key="3">
    <source>
        <dbReference type="Proteomes" id="UP001642720"/>
    </source>
</evidence>
<evidence type="ECO:0000256" key="1">
    <source>
        <dbReference type="SAM" id="MobiDB-lite"/>
    </source>
</evidence>
<name>A0ABY2GQ66_9HYPO</name>
<dbReference type="RefSeq" id="XP_073554045.1">
    <property type="nucleotide sequence ID" value="XM_073707430.1"/>
</dbReference>
<reference evidence="2 3" key="1">
    <citation type="submission" date="2018-01" db="EMBL/GenBank/DDBJ databases">
        <title>Genome characterization of the sugarcane-associated fungus Trichoderma ghanense CCMA-1212 and their application in lignocelulose bioconversion.</title>
        <authorList>
            <person name="Steindorff A.S."/>
            <person name="Mendes T.D."/>
            <person name="Vilela E.S.D."/>
            <person name="Rodrigues D.S."/>
            <person name="Formighieri E.F."/>
            <person name="Melo I.S."/>
            <person name="Favaro L.C.L."/>
        </authorList>
    </citation>
    <scope>NUCLEOTIDE SEQUENCE [LARGE SCALE GENOMIC DNA]</scope>
    <source>
        <strain evidence="2 3">CCMA-1212</strain>
    </source>
</reference>